<keyword evidence="4 6" id="KW-1133">Transmembrane helix</keyword>
<feature type="chain" id="PRO_5002059573" evidence="7">
    <location>
        <begin position="19"/>
        <end position="228"/>
    </location>
</feature>
<evidence type="ECO:0000256" key="4">
    <source>
        <dbReference type="ARBA" id="ARBA00022989"/>
    </source>
</evidence>
<sequence length="228" mass="25328">MHLRCILLLSINLLTIFAAHLQVFIPSVSITNSASKLPPSTHATLTTLSQIYSAPLQEKGNFNFPNVTTGSYLFEINCHAFFFAPLRVDVKEAKDDLHGQQEVVEVWGTFRGNEWDNKGETVIVQTKDEGRNKLFIFEAQMLAAKNYLTERAHFSPLNMLKNPMILMAGLTLIIVFGMPYIMDNIDPELKAEFEERQKPSAPSLGAPNPLQNFDAAAWLAGSTGGSKT</sequence>
<dbReference type="PANTHER" id="PTHR13605">
    <property type="entry name" value="ER MEMBRANE PROTEIN COMPLEX SUBUNIT 7"/>
    <property type="match status" value="1"/>
</dbReference>
<evidence type="ECO:0000256" key="7">
    <source>
        <dbReference type="SAM" id="SignalP"/>
    </source>
</evidence>
<evidence type="ECO:0000313" key="9">
    <source>
        <dbReference type="EMBL" id="KHJ35440.1"/>
    </source>
</evidence>
<reference evidence="9 10" key="1">
    <citation type="journal article" date="2014" name="BMC Genomics">
        <title>Adaptive genomic structural variation in the grape powdery mildew pathogen, Erysiphe necator.</title>
        <authorList>
            <person name="Jones L."/>
            <person name="Riaz S."/>
            <person name="Morales-Cruz A."/>
            <person name="Amrine K.C."/>
            <person name="McGuire B."/>
            <person name="Gubler W.D."/>
            <person name="Walker M.A."/>
            <person name="Cantu D."/>
        </authorList>
    </citation>
    <scope>NUCLEOTIDE SEQUENCE [LARGE SCALE GENOMIC DNA]</scope>
    <source>
        <strain evidence="10">c</strain>
    </source>
</reference>
<comment type="subcellular location">
    <subcellularLocation>
        <location evidence="1">Membrane</location>
        <topology evidence="1">Single-pass membrane protein</topology>
    </subcellularLocation>
</comment>
<organism evidence="9 10">
    <name type="scientific">Uncinula necator</name>
    <name type="common">Grape powdery mildew</name>
    <dbReference type="NCBI Taxonomy" id="52586"/>
    <lineage>
        <taxon>Eukaryota</taxon>
        <taxon>Fungi</taxon>
        <taxon>Dikarya</taxon>
        <taxon>Ascomycota</taxon>
        <taxon>Pezizomycotina</taxon>
        <taxon>Leotiomycetes</taxon>
        <taxon>Erysiphales</taxon>
        <taxon>Erysiphaceae</taxon>
        <taxon>Erysiphe</taxon>
    </lineage>
</organism>
<feature type="signal peptide" evidence="7">
    <location>
        <begin position="1"/>
        <end position="18"/>
    </location>
</feature>
<keyword evidence="5 6" id="KW-0472">Membrane</keyword>
<dbReference type="HOGENOM" id="CLU_073620_0_0_1"/>
<evidence type="ECO:0000256" key="6">
    <source>
        <dbReference type="SAM" id="Phobius"/>
    </source>
</evidence>
<evidence type="ECO:0000256" key="2">
    <source>
        <dbReference type="ARBA" id="ARBA00022692"/>
    </source>
</evidence>
<protein>
    <submittedName>
        <fullName evidence="9">Putative upf0480 protein</fullName>
    </submittedName>
</protein>
<evidence type="ECO:0000313" key="10">
    <source>
        <dbReference type="Proteomes" id="UP000030854"/>
    </source>
</evidence>
<dbReference type="Pfam" id="PF09430">
    <property type="entry name" value="EMC7_beta-sandw"/>
    <property type="match status" value="1"/>
</dbReference>
<dbReference type="GO" id="GO:0072546">
    <property type="term" value="C:EMC complex"/>
    <property type="evidence" value="ECO:0007669"/>
    <property type="project" value="TreeGrafter"/>
</dbReference>
<dbReference type="OMA" id="FTFGMPK"/>
<feature type="transmembrane region" description="Helical" evidence="6">
    <location>
        <begin position="164"/>
        <end position="182"/>
    </location>
</feature>
<gene>
    <name evidence="9" type="ORF">EV44_g0416</name>
</gene>
<evidence type="ECO:0000256" key="5">
    <source>
        <dbReference type="ARBA" id="ARBA00023136"/>
    </source>
</evidence>
<dbReference type="OrthoDB" id="27095at2759"/>
<keyword evidence="10" id="KW-1185">Reference proteome</keyword>
<dbReference type="AlphaFoldDB" id="A0A0B1PDK5"/>
<proteinExistence type="predicted"/>
<keyword evidence="3 7" id="KW-0732">Signal</keyword>
<evidence type="ECO:0000259" key="8">
    <source>
        <dbReference type="Pfam" id="PF09430"/>
    </source>
</evidence>
<evidence type="ECO:0000256" key="1">
    <source>
        <dbReference type="ARBA" id="ARBA00004167"/>
    </source>
</evidence>
<dbReference type="InterPro" id="IPR019008">
    <property type="entry name" value="Beta_sandwich_EMC7"/>
</dbReference>
<dbReference type="InterPro" id="IPR039163">
    <property type="entry name" value="EMC7"/>
</dbReference>
<feature type="domain" description="ER membrane protein complex subunit 7 beta-sandwich" evidence="8">
    <location>
        <begin position="36"/>
        <end position="167"/>
    </location>
</feature>
<comment type="caution">
    <text evidence="9">The sequence shown here is derived from an EMBL/GenBank/DDBJ whole genome shotgun (WGS) entry which is preliminary data.</text>
</comment>
<dbReference type="EMBL" id="JNVN01000395">
    <property type="protein sequence ID" value="KHJ35440.1"/>
    <property type="molecule type" value="Genomic_DNA"/>
</dbReference>
<dbReference type="Proteomes" id="UP000030854">
    <property type="component" value="Unassembled WGS sequence"/>
</dbReference>
<keyword evidence="2 6" id="KW-0812">Transmembrane</keyword>
<accession>A0A0B1PDK5</accession>
<dbReference type="PANTHER" id="PTHR13605:SF4">
    <property type="entry name" value="ER MEMBRANE PROTEIN COMPLEX SUBUNIT 7"/>
    <property type="match status" value="1"/>
</dbReference>
<evidence type="ECO:0000256" key="3">
    <source>
        <dbReference type="ARBA" id="ARBA00022729"/>
    </source>
</evidence>
<name>A0A0B1PDK5_UNCNE</name>
<dbReference type="STRING" id="52586.A0A0B1PDK5"/>